<dbReference type="Proteomes" id="UP000824469">
    <property type="component" value="Unassembled WGS sequence"/>
</dbReference>
<gene>
    <name evidence="1" type="ORF">KI387_026635</name>
</gene>
<name>A0AA38L8C3_TAXCH</name>
<sequence>MKLGEESGFVHKISFFAQLEKGLSEEEALRSTSGMLFRAKEREITRNRKK</sequence>
<accession>A0AA38L8C3</accession>
<organism evidence="1 2">
    <name type="scientific">Taxus chinensis</name>
    <name type="common">Chinese yew</name>
    <name type="synonym">Taxus wallichiana var. chinensis</name>
    <dbReference type="NCBI Taxonomy" id="29808"/>
    <lineage>
        <taxon>Eukaryota</taxon>
        <taxon>Viridiplantae</taxon>
        <taxon>Streptophyta</taxon>
        <taxon>Embryophyta</taxon>
        <taxon>Tracheophyta</taxon>
        <taxon>Spermatophyta</taxon>
        <taxon>Pinopsida</taxon>
        <taxon>Pinidae</taxon>
        <taxon>Conifers II</taxon>
        <taxon>Cupressales</taxon>
        <taxon>Taxaceae</taxon>
        <taxon>Taxus</taxon>
    </lineage>
</organism>
<feature type="non-terminal residue" evidence="1">
    <location>
        <position position="50"/>
    </location>
</feature>
<evidence type="ECO:0000313" key="1">
    <source>
        <dbReference type="EMBL" id="KAH9311600.1"/>
    </source>
</evidence>
<reference evidence="1 2" key="1">
    <citation type="journal article" date="2021" name="Nat. Plants">
        <title>The Taxus genome provides insights into paclitaxel biosynthesis.</title>
        <authorList>
            <person name="Xiong X."/>
            <person name="Gou J."/>
            <person name="Liao Q."/>
            <person name="Li Y."/>
            <person name="Zhou Q."/>
            <person name="Bi G."/>
            <person name="Li C."/>
            <person name="Du R."/>
            <person name="Wang X."/>
            <person name="Sun T."/>
            <person name="Guo L."/>
            <person name="Liang H."/>
            <person name="Lu P."/>
            <person name="Wu Y."/>
            <person name="Zhang Z."/>
            <person name="Ro D.K."/>
            <person name="Shang Y."/>
            <person name="Huang S."/>
            <person name="Yan J."/>
        </authorList>
    </citation>
    <scope>NUCLEOTIDE SEQUENCE [LARGE SCALE GENOMIC DNA]</scope>
    <source>
        <strain evidence="1">Ta-2019</strain>
    </source>
</reference>
<dbReference type="EMBL" id="JAHRHJ020000006">
    <property type="protein sequence ID" value="KAH9311600.1"/>
    <property type="molecule type" value="Genomic_DNA"/>
</dbReference>
<proteinExistence type="predicted"/>
<protein>
    <submittedName>
        <fullName evidence="1">Uncharacterized protein</fullName>
    </submittedName>
</protein>
<dbReference type="AlphaFoldDB" id="A0AA38L8C3"/>
<evidence type="ECO:0000313" key="2">
    <source>
        <dbReference type="Proteomes" id="UP000824469"/>
    </source>
</evidence>
<comment type="caution">
    <text evidence="1">The sequence shown here is derived from an EMBL/GenBank/DDBJ whole genome shotgun (WGS) entry which is preliminary data.</text>
</comment>
<keyword evidence="2" id="KW-1185">Reference proteome</keyword>